<reference evidence="2" key="1">
    <citation type="journal article" date="2020" name="Ecol. Evol.">
        <title>Genome structure and content of the rice root-knot nematode (Meloidogyne graminicola).</title>
        <authorList>
            <person name="Phan N.T."/>
            <person name="Danchin E.G.J."/>
            <person name="Klopp C."/>
            <person name="Perfus-Barbeoch L."/>
            <person name="Kozlowski D.K."/>
            <person name="Koutsovoulos G.D."/>
            <person name="Lopez-Roques C."/>
            <person name="Bouchez O."/>
            <person name="Zahm M."/>
            <person name="Besnard G."/>
            <person name="Bellafiore S."/>
        </authorList>
    </citation>
    <scope>NUCLEOTIDE SEQUENCE</scope>
    <source>
        <strain evidence="2">VN-18</strain>
    </source>
</reference>
<comment type="caution">
    <text evidence="2">The sequence shown here is derived from an EMBL/GenBank/DDBJ whole genome shotgun (WGS) entry which is preliminary data.</text>
</comment>
<feature type="transmembrane region" description="Helical" evidence="1">
    <location>
        <begin position="12"/>
        <end position="30"/>
    </location>
</feature>
<dbReference type="OrthoDB" id="5776602at2759"/>
<keyword evidence="1" id="KW-0812">Transmembrane</keyword>
<accession>A0A8S9ZYW1</accession>
<dbReference type="InterPro" id="IPR053014">
    <property type="entry name" value="Cuticle_assoc_divergent"/>
</dbReference>
<evidence type="ECO:0000313" key="3">
    <source>
        <dbReference type="Proteomes" id="UP000605970"/>
    </source>
</evidence>
<proteinExistence type="predicted"/>
<evidence type="ECO:0008006" key="4">
    <source>
        <dbReference type="Google" id="ProtNLM"/>
    </source>
</evidence>
<name>A0A8S9ZYW1_9BILA</name>
<dbReference type="Pfam" id="PF14625">
    <property type="entry name" value="Lustrin_cystein"/>
    <property type="match status" value="12"/>
</dbReference>
<dbReference type="SMART" id="SM00289">
    <property type="entry name" value="WR1"/>
    <property type="match status" value="16"/>
</dbReference>
<evidence type="ECO:0000313" key="2">
    <source>
        <dbReference type="EMBL" id="KAF7638512.1"/>
    </source>
</evidence>
<protein>
    <recommendedName>
        <fullName evidence="4">EB domain-containing protein</fullName>
    </recommendedName>
</protein>
<dbReference type="PANTHER" id="PTHR46339">
    <property type="entry name" value="PROTEIN CBG15282-RELATED"/>
    <property type="match status" value="1"/>
</dbReference>
<organism evidence="2 3">
    <name type="scientific">Meloidogyne graminicola</name>
    <dbReference type="NCBI Taxonomy" id="189291"/>
    <lineage>
        <taxon>Eukaryota</taxon>
        <taxon>Metazoa</taxon>
        <taxon>Ecdysozoa</taxon>
        <taxon>Nematoda</taxon>
        <taxon>Chromadorea</taxon>
        <taxon>Rhabditida</taxon>
        <taxon>Tylenchina</taxon>
        <taxon>Tylenchomorpha</taxon>
        <taxon>Tylenchoidea</taxon>
        <taxon>Meloidogynidae</taxon>
        <taxon>Meloidogyninae</taxon>
        <taxon>Meloidogyne</taxon>
    </lineage>
</organism>
<dbReference type="PANTHER" id="PTHR46339:SF15">
    <property type="entry name" value="CC DOMAIN-CONTAINING PROTEIN"/>
    <property type="match status" value="1"/>
</dbReference>
<keyword evidence="1" id="KW-1133">Transmembrane helix</keyword>
<evidence type="ECO:0000256" key="1">
    <source>
        <dbReference type="SAM" id="Phobius"/>
    </source>
</evidence>
<dbReference type="Proteomes" id="UP000605970">
    <property type="component" value="Unassembled WGS sequence"/>
</dbReference>
<gene>
    <name evidence="2" type="ORF">Mgra_00001886</name>
</gene>
<dbReference type="EMBL" id="JABEBT010000011">
    <property type="protein sequence ID" value="KAF7638512.1"/>
    <property type="molecule type" value="Genomic_DNA"/>
</dbReference>
<keyword evidence="1" id="KW-0472">Membrane</keyword>
<sequence length="1217" mass="134331">MLLRTYRSIIKHIFLLIFVLYTIIITSFTTNSYKNFTNNCEPEGRFQMTVHGQTRNCLVDLDCLPPAKCLTKINSCCIFPLNQSVPPIGCPKGTRQLRKTNGEWLNCSPIKPGSCPGGTLCYQDSINSEQFRCCGKDPSEGCGTGQRVLKHLNGSAILCIPGTAECPGNAICEWSFDIDRFQCCESDNGCLQNEIPMFDSEGNVINCSLITPKFCPDTAMCRFNFWTATYQCCKPNNNNLVRHHSVLKESIDQRKTFSKECPQGEIIYKLDDREDKCLSDVDCPPMARCNLLKNICCGPPGECPKPGEYPVFDEHDNIQLCSSHFTVINKCPENSKCVESVDPLSGLLTGKQICCRSPQIFECIASGLPFPNEQNPLRCELNNPITCPIDMLCQASNISGISICCSGRGKTIINSNNRKRRREFNLCPKGWQPYEDLNIFCHPTLSGSCPVIIIIKNKNIPLIACFNNDDIMELTEDGYPRRCTFDKRIPCKLGFICQPLRGTSFYKSSSIGVCCSEKRSPHAAFSSNKKSVQNIEYHSHSQDASAFFRCPSSTQIPVIRQGQNLFCELPGQNCPPGKLIHSPYNFLSQSAINAFAMMICCRKVRQSSPRCPEGMTPERSPIGYVLCELLVPDQCKTGYQCVQSRDDPEQNICCSRTRNARPNVNAQYICPNQQVLLRDGSGPRFCSPSSIQSTCPKSYSCEEAIGQPGVFVCCSIPAQPICPTGFDSSLDLRSGNPIYCSPSDLSMCPAEADCLLAENRANTFLCCVSREPGRICPQSGQHALLQPNGQPEQCSGPGAPCSKPSYTCQLSYTLHNLYVCCGPPNSAIVCADGRETFHQEFGKTVQCNPMSLYSQCPSGFECALSNIPSMHVCCRRMDAPQPGGQPLPQAQTDVPPPPYLPSPPTSFVTFRPPIEDLGCPLGWSAYEDHRGAHHFCQDTLDMTCPHGFSCAQSSVEGIFMCCRLASPIQCPHAYSTLMVNNSPKLCSIASRQISSSTLNYQQQTTTTISTLINKNNYCPNGYTCMQSSIPAVYVCCGTITLPSMSIDTGISKTITTSSNELLCSNGQIPAYLGQFIPECPPSYICSPSNRIGLNVCCHPFPIVNRRSAAIKEYSDRKEDEIENINICGTEALLALEDGKPIECNVTSECPQNYKCQPSLINTKMYCLQRFGAFGASKLFFFSHFTKICCSCFLITSNCSNSRCSSEVNLRTKEVQLN</sequence>
<dbReference type="AlphaFoldDB" id="A0A8S9ZYW1"/>
<dbReference type="InterPro" id="IPR028150">
    <property type="entry name" value="Lustrin_cystein"/>
</dbReference>
<keyword evidence="3" id="KW-1185">Reference proteome</keyword>
<dbReference type="InterPro" id="IPR006150">
    <property type="entry name" value="Cys_repeat_1"/>
</dbReference>